<dbReference type="Proteomes" id="UP000784294">
    <property type="component" value="Unassembled WGS sequence"/>
</dbReference>
<dbReference type="AlphaFoldDB" id="A0A448XMP9"/>
<name>A0A448XMP9_9PLAT</name>
<sequence length="460" mass="51033">MRRELGQPERRIKHKRLQYRRISRRLLHYKLSYSSKPNFSVHTLGDLWRTFLPGRVDSPFGDKRDGLICRQESRRRPPLSDKAAATICRDSNHTVSVRKANCLCSPSLRVNWSRRPDNRAVESSHFRPTVSSRLAVRTGCGGRRGGTKPSDGPYGPGNRTLPSDCCLCAVLPSGVHGRAPSGLPHSPGHNGLPAFSSTRLLTLICSLVTLPPPHLLPLVPPTRSHSVSPRLTSTSAQPPLSRHLITCHHLLPLSTHTHTHTYKHVEKYSGPSASHQLASGYETDRFPRCALSIVRALAGSNPVVSSCLRTVRGNDWTVLDPLVLPTLCCPAPLPVSFFSGFSSTLHISFRQRLRCLTPTPSSQAQPHLGEHGPGRSTHLFFFAQFLHTLNQPEPIADTFADPHISHTQSHKCRHNHAFIRLLAFDVDFPLVLGFLTSASIELVWPNIQRRTPHECTLVGV</sequence>
<evidence type="ECO:0000313" key="2">
    <source>
        <dbReference type="EMBL" id="VEL40446.1"/>
    </source>
</evidence>
<reference evidence="2" key="1">
    <citation type="submission" date="2018-11" db="EMBL/GenBank/DDBJ databases">
        <authorList>
            <consortium name="Pathogen Informatics"/>
        </authorList>
    </citation>
    <scope>NUCLEOTIDE SEQUENCE</scope>
</reference>
<evidence type="ECO:0000313" key="3">
    <source>
        <dbReference type="Proteomes" id="UP000784294"/>
    </source>
</evidence>
<keyword evidence="3" id="KW-1185">Reference proteome</keyword>
<organism evidence="2 3">
    <name type="scientific">Protopolystoma xenopodis</name>
    <dbReference type="NCBI Taxonomy" id="117903"/>
    <lineage>
        <taxon>Eukaryota</taxon>
        <taxon>Metazoa</taxon>
        <taxon>Spiralia</taxon>
        <taxon>Lophotrochozoa</taxon>
        <taxon>Platyhelminthes</taxon>
        <taxon>Monogenea</taxon>
        <taxon>Polyopisthocotylea</taxon>
        <taxon>Polystomatidea</taxon>
        <taxon>Polystomatidae</taxon>
        <taxon>Protopolystoma</taxon>
    </lineage>
</organism>
<comment type="caution">
    <text evidence="2">The sequence shown here is derived from an EMBL/GenBank/DDBJ whole genome shotgun (WGS) entry which is preliminary data.</text>
</comment>
<protein>
    <submittedName>
        <fullName evidence="2">Uncharacterized protein</fullName>
    </submittedName>
</protein>
<dbReference type="EMBL" id="CAAALY010264941">
    <property type="protein sequence ID" value="VEL40446.1"/>
    <property type="molecule type" value="Genomic_DNA"/>
</dbReference>
<gene>
    <name evidence="2" type="ORF">PXEA_LOCUS33886</name>
</gene>
<proteinExistence type="predicted"/>
<accession>A0A448XMP9</accession>
<feature type="region of interest" description="Disordered" evidence="1">
    <location>
        <begin position="137"/>
        <end position="156"/>
    </location>
</feature>
<evidence type="ECO:0000256" key="1">
    <source>
        <dbReference type="SAM" id="MobiDB-lite"/>
    </source>
</evidence>